<sequence>MASTEEQLCRRSGETAGHLASLNGNPDFGCPEDLREFRASLEEVDAVIKSRDQPAIMGTADSDACGIACRNLNLMFPRDDRDDDWSDRSAGEDDGDVDDDDNEKDGPWSEVASDCSTQEEGSDEDDGCNGQVRYKGKEAKCPGKYYPKSDAYKIERRWLNRYIKQLGYYANLRNEILARGEENTPFPPYPLVVFPDATAKCILGGNCYHRVYKTDDTSTTESTLGYRTPEEMLQFFSLRLSSFDPSYPVSVYGIFAVRDKLDKRRNYIFNRPRDAAVVIENQDSSVLPLCSPCRGIYVLNRALLEVDLWVKTEGGVSDDKQLLSAYAEVDIRGNFDGMHYARIIGEVCNLDIEYNAFAYSVETVIQVYAKLDHPHHVRFTALSTGYDGYEIVLFDDKLFGNAKFFQYIVAVKANEKLDVLLKVDNSLFRWSFQDEHVGAVHSPDDSIFEYGHFFVRVLFAPKNFQ</sequence>
<feature type="compositionally biased region" description="Acidic residues" evidence="1">
    <location>
        <begin position="92"/>
        <end position="103"/>
    </location>
</feature>
<dbReference type="Pfam" id="PF20241">
    <property type="entry name" value="DUF6598"/>
    <property type="match status" value="1"/>
</dbReference>
<organism evidence="3 4">
    <name type="scientific">Lolium multiflorum</name>
    <name type="common">Italian ryegrass</name>
    <name type="synonym">Lolium perenne subsp. multiflorum</name>
    <dbReference type="NCBI Taxonomy" id="4521"/>
    <lineage>
        <taxon>Eukaryota</taxon>
        <taxon>Viridiplantae</taxon>
        <taxon>Streptophyta</taxon>
        <taxon>Embryophyta</taxon>
        <taxon>Tracheophyta</taxon>
        <taxon>Spermatophyta</taxon>
        <taxon>Magnoliopsida</taxon>
        <taxon>Liliopsida</taxon>
        <taxon>Poales</taxon>
        <taxon>Poaceae</taxon>
        <taxon>BOP clade</taxon>
        <taxon>Pooideae</taxon>
        <taxon>Poodae</taxon>
        <taxon>Poeae</taxon>
        <taxon>Poeae Chloroplast Group 2 (Poeae type)</taxon>
        <taxon>Loliodinae</taxon>
        <taxon>Loliinae</taxon>
        <taxon>Lolium</taxon>
    </lineage>
</organism>
<dbReference type="AlphaFoldDB" id="A0AAD8VH53"/>
<evidence type="ECO:0000313" key="3">
    <source>
        <dbReference type="EMBL" id="KAK1607502.1"/>
    </source>
</evidence>
<evidence type="ECO:0000259" key="2">
    <source>
        <dbReference type="Pfam" id="PF20241"/>
    </source>
</evidence>
<feature type="region of interest" description="Disordered" evidence="1">
    <location>
        <begin position="80"/>
        <end position="130"/>
    </location>
</feature>
<keyword evidence="4" id="KW-1185">Reference proteome</keyword>
<reference evidence="3" key="1">
    <citation type="submission" date="2023-07" db="EMBL/GenBank/DDBJ databases">
        <title>A chromosome-level genome assembly of Lolium multiflorum.</title>
        <authorList>
            <person name="Chen Y."/>
            <person name="Copetti D."/>
            <person name="Kolliker R."/>
            <person name="Studer B."/>
        </authorList>
    </citation>
    <scope>NUCLEOTIDE SEQUENCE</scope>
    <source>
        <strain evidence="3">02402/16</strain>
        <tissue evidence="3">Leaf</tissue>
    </source>
</reference>
<dbReference type="PANTHER" id="PTHR33065:SF117">
    <property type="entry name" value="OS01G0590200 PROTEIN"/>
    <property type="match status" value="1"/>
</dbReference>
<gene>
    <name evidence="3" type="ORF">QYE76_031175</name>
</gene>
<evidence type="ECO:0000256" key="1">
    <source>
        <dbReference type="SAM" id="MobiDB-lite"/>
    </source>
</evidence>
<feature type="region of interest" description="Disordered" evidence="1">
    <location>
        <begin position="1"/>
        <end position="30"/>
    </location>
</feature>
<comment type="caution">
    <text evidence="3">The sequence shown here is derived from an EMBL/GenBank/DDBJ whole genome shotgun (WGS) entry which is preliminary data.</text>
</comment>
<name>A0AAD8VH53_LOLMU</name>
<dbReference type="Proteomes" id="UP001231189">
    <property type="component" value="Unassembled WGS sequence"/>
</dbReference>
<dbReference type="InterPro" id="IPR046533">
    <property type="entry name" value="DUF6598"/>
</dbReference>
<proteinExistence type="predicted"/>
<feature type="domain" description="DUF6598" evidence="2">
    <location>
        <begin position="232"/>
        <end position="425"/>
    </location>
</feature>
<evidence type="ECO:0000313" key="4">
    <source>
        <dbReference type="Proteomes" id="UP001231189"/>
    </source>
</evidence>
<dbReference type="PANTHER" id="PTHR33065">
    <property type="entry name" value="OS07G0486400 PROTEIN"/>
    <property type="match status" value="1"/>
</dbReference>
<dbReference type="EMBL" id="JAUUTY010000007">
    <property type="protein sequence ID" value="KAK1607502.1"/>
    <property type="molecule type" value="Genomic_DNA"/>
</dbReference>
<protein>
    <recommendedName>
        <fullName evidence="2">DUF6598 domain-containing protein</fullName>
    </recommendedName>
</protein>
<accession>A0AAD8VH53</accession>